<reference evidence="1" key="1">
    <citation type="submission" date="2022-06" db="EMBL/GenBank/DDBJ databases">
        <title>Lactococcus from bovine mastitis in China.</title>
        <authorList>
            <person name="Lin Y."/>
            <person name="Han B."/>
        </authorList>
    </citation>
    <scope>NUCLEOTIDE SEQUENCE</scope>
    <source>
        <strain evidence="1">Ningxia-I-26</strain>
    </source>
</reference>
<dbReference type="EMBL" id="JAMWFV010000283">
    <property type="protein sequence ID" value="MDG6146470.1"/>
    <property type="molecule type" value="Genomic_DNA"/>
</dbReference>
<evidence type="ECO:0000313" key="1">
    <source>
        <dbReference type="EMBL" id="MDG6146470.1"/>
    </source>
</evidence>
<protein>
    <submittedName>
        <fullName evidence="1">Uncharacterized protein</fullName>
    </submittedName>
</protein>
<feature type="non-terminal residue" evidence="1">
    <location>
        <position position="60"/>
    </location>
</feature>
<name>A0A9X4SKB9_9LACT</name>
<dbReference type="Proteomes" id="UP001153199">
    <property type="component" value="Unassembled WGS sequence"/>
</dbReference>
<accession>A0A9X4SKB9</accession>
<proteinExistence type="predicted"/>
<gene>
    <name evidence="1" type="ORF">NF717_12575</name>
</gene>
<dbReference type="AlphaFoldDB" id="A0A9X4SKB9"/>
<evidence type="ECO:0000313" key="2">
    <source>
        <dbReference type="Proteomes" id="UP001153199"/>
    </source>
</evidence>
<organism evidence="1 2">
    <name type="scientific">Lactococcus formosensis</name>
    <dbReference type="NCBI Taxonomy" id="1281486"/>
    <lineage>
        <taxon>Bacteria</taxon>
        <taxon>Bacillati</taxon>
        <taxon>Bacillota</taxon>
        <taxon>Bacilli</taxon>
        <taxon>Lactobacillales</taxon>
        <taxon>Streptococcaceae</taxon>
        <taxon>Lactococcus</taxon>
    </lineage>
</organism>
<dbReference type="RefSeq" id="WP_279369251.1">
    <property type="nucleotide sequence ID" value="NZ_JAMWFV010000283.1"/>
</dbReference>
<sequence length="60" mass="6290">MLEGMRAFAQRPGITASLVGDYALPISEAVLAHARGDHARAITVMRPALGGMYRLGGSHA</sequence>
<keyword evidence="2" id="KW-1185">Reference proteome</keyword>
<comment type="caution">
    <text evidence="1">The sequence shown here is derived from an EMBL/GenBank/DDBJ whole genome shotgun (WGS) entry which is preliminary data.</text>
</comment>